<dbReference type="Pfam" id="PF05227">
    <property type="entry name" value="CHASE3"/>
    <property type="match status" value="1"/>
</dbReference>
<dbReference type="KEGG" id="uru:DSM104443_00235"/>
<proteinExistence type="predicted"/>
<evidence type="ECO:0000256" key="4">
    <source>
        <dbReference type="SAM" id="Phobius"/>
    </source>
</evidence>
<dbReference type="PANTHER" id="PTHR24421:SF58">
    <property type="entry name" value="SIGNAL TRANSDUCTION HISTIDINE-PROTEIN KINASE_PHOSPHATASE UHPB"/>
    <property type="match status" value="1"/>
</dbReference>
<evidence type="ECO:0000313" key="6">
    <source>
        <dbReference type="EMBL" id="QJR09198.1"/>
    </source>
</evidence>
<dbReference type="Proteomes" id="UP000501534">
    <property type="component" value="Chromosome"/>
</dbReference>
<dbReference type="Gene3D" id="1.20.5.1930">
    <property type="match status" value="1"/>
</dbReference>
<evidence type="ECO:0000256" key="3">
    <source>
        <dbReference type="ARBA" id="ARBA00023012"/>
    </source>
</evidence>
<name>A0A6M4GQZ3_9PROT</name>
<sequence>MVREPEGNLQQPAKPVLPTKYWFPLLVALIVTGAILAVSEFSSRSFNRTRNDLGQSMGLQSKLLELQKNLAQAEAGQRGFLLTHKPEYRSPYDQAVTALPSIATQARDLAAEDKPGRDMLAALTELIALKMATMRSSLERADTGDFEGALALLDSTDSRALDARTTAAFESMAQRNTAALADRAARWEDSLDASRSGILAVVGLNAALIALLALVLIRDTRRARENAQIQASFAERMKREVDERTAQLSALSEFLQVQSESEKAKLAGELHDELSRFLTPAQMDVNWLAGKCDDDGEVTRRLTRLTELLDSGIDVKRRIIENLRPSLLDHLGLVPAVRWHVEEACKAANLRCNLDVQGNVERLSPDVEIALYRVVQESMANIVRHARAGRVDILLERMTDGIGVTVRDDGVGMADVKVAARDSYGIEGMRQRLRAVGGRMDIDSRPGSGTAVRAFVPQRLSEALDATLTRQNE</sequence>
<dbReference type="SMART" id="SM00387">
    <property type="entry name" value="HATPase_c"/>
    <property type="match status" value="1"/>
</dbReference>
<dbReference type="InterPro" id="IPR003594">
    <property type="entry name" value="HATPase_dom"/>
</dbReference>
<dbReference type="CDD" id="cd16917">
    <property type="entry name" value="HATPase_UhpB-NarQ-NarX-like"/>
    <property type="match status" value="1"/>
</dbReference>
<feature type="transmembrane region" description="Helical" evidence="4">
    <location>
        <begin position="196"/>
        <end position="217"/>
    </location>
</feature>
<dbReference type="CDD" id="cd19410">
    <property type="entry name" value="HK9-like_sensor"/>
    <property type="match status" value="1"/>
</dbReference>
<dbReference type="InterPro" id="IPR007891">
    <property type="entry name" value="CHASE3"/>
</dbReference>
<dbReference type="GO" id="GO:0000155">
    <property type="term" value="F:phosphorelay sensor kinase activity"/>
    <property type="evidence" value="ECO:0007669"/>
    <property type="project" value="InterPro"/>
</dbReference>
<dbReference type="InterPro" id="IPR036890">
    <property type="entry name" value="HATPase_C_sf"/>
</dbReference>
<keyword evidence="4" id="KW-1133">Transmembrane helix</keyword>
<dbReference type="PROSITE" id="PS50109">
    <property type="entry name" value="HIS_KIN"/>
    <property type="match status" value="1"/>
</dbReference>
<evidence type="ECO:0000313" key="7">
    <source>
        <dbReference type="Proteomes" id="UP000501534"/>
    </source>
</evidence>
<keyword evidence="4" id="KW-0812">Transmembrane</keyword>
<dbReference type="GO" id="GO:0016020">
    <property type="term" value="C:membrane"/>
    <property type="evidence" value="ECO:0007669"/>
    <property type="project" value="InterPro"/>
</dbReference>
<reference evidence="6 7" key="1">
    <citation type="submission" date="2020-04" db="EMBL/GenBank/DDBJ databases">
        <title>Usitatibacter rugosus gen. nov., sp. nov. and Usitatibacter palustris sp. nov., novel members of Usitatibacteraceae fam. nov. within the order Nitrosomonadales isolated from soil.</title>
        <authorList>
            <person name="Huber K.J."/>
            <person name="Neumann-Schaal M."/>
            <person name="Geppert A."/>
            <person name="Luckner M."/>
            <person name="Wanner G."/>
            <person name="Overmann J."/>
        </authorList>
    </citation>
    <scope>NUCLEOTIDE SEQUENCE [LARGE SCALE GENOMIC DNA]</scope>
    <source>
        <strain evidence="6 7">0125_3</strain>
    </source>
</reference>
<dbReference type="EMBL" id="CP053069">
    <property type="protein sequence ID" value="QJR09198.1"/>
    <property type="molecule type" value="Genomic_DNA"/>
</dbReference>
<dbReference type="PANTHER" id="PTHR24421">
    <property type="entry name" value="NITRATE/NITRITE SENSOR PROTEIN NARX-RELATED"/>
    <property type="match status" value="1"/>
</dbReference>
<dbReference type="Pfam" id="PF02518">
    <property type="entry name" value="HATPase_c"/>
    <property type="match status" value="1"/>
</dbReference>
<evidence type="ECO:0000256" key="1">
    <source>
        <dbReference type="ARBA" id="ARBA00022679"/>
    </source>
</evidence>
<dbReference type="InterPro" id="IPR011712">
    <property type="entry name" value="Sig_transdc_His_kin_sub3_dim/P"/>
</dbReference>
<organism evidence="6 7">
    <name type="scientific">Usitatibacter rugosus</name>
    <dbReference type="NCBI Taxonomy" id="2732067"/>
    <lineage>
        <taxon>Bacteria</taxon>
        <taxon>Pseudomonadati</taxon>
        <taxon>Pseudomonadota</taxon>
        <taxon>Betaproteobacteria</taxon>
        <taxon>Nitrosomonadales</taxon>
        <taxon>Usitatibacteraceae</taxon>
        <taxon>Usitatibacter</taxon>
    </lineage>
</organism>
<keyword evidence="3" id="KW-0902">Two-component regulatory system</keyword>
<dbReference type="InterPro" id="IPR005467">
    <property type="entry name" value="His_kinase_dom"/>
</dbReference>
<gene>
    <name evidence="6" type="ORF">DSM104443_00235</name>
</gene>
<dbReference type="Pfam" id="PF07730">
    <property type="entry name" value="HisKA_3"/>
    <property type="match status" value="1"/>
</dbReference>
<protein>
    <recommendedName>
        <fullName evidence="5">Histidine kinase domain-containing protein</fullName>
    </recommendedName>
</protein>
<keyword evidence="7" id="KW-1185">Reference proteome</keyword>
<keyword evidence="1" id="KW-0808">Transferase</keyword>
<keyword evidence="4" id="KW-0472">Membrane</keyword>
<keyword evidence="2" id="KW-0418">Kinase</keyword>
<dbReference type="Gene3D" id="3.30.565.10">
    <property type="entry name" value="Histidine kinase-like ATPase, C-terminal domain"/>
    <property type="match status" value="1"/>
</dbReference>
<dbReference type="InterPro" id="IPR050482">
    <property type="entry name" value="Sensor_HK_TwoCompSys"/>
</dbReference>
<accession>A0A6M4GQZ3</accession>
<feature type="transmembrane region" description="Helical" evidence="4">
    <location>
        <begin position="21"/>
        <end position="41"/>
    </location>
</feature>
<evidence type="ECO:0000259" key="5">
    <source>
        <dbReference type="PROSITE" id="PS50109"/>
    </source>
</evidence>
<dbReference type="RefSeq" id="WP_171088889.1">
    <property type="nucleotide sequence ID" value="NZ_CP053069.1"/>
</dbReference>
<dbReference type="AlphaFoldDB" id="A0A6M4GQZ3"/>
<feature type="domain" description="Histidine kinase" evidence="5">
    <location>
        <begin position="371"/>
        <end position="460"/>
    </location>
</feature>
<dbReference type="SUPFAM" id="SSF55874">
    <property type="entry name" value="ATPase domain of HSP90 chaperone/DNA topoisomerase II/histidine kinase"/>
    <property type="match status" value="1"/>
</dbReference>
<evidence type="ECO:0000256" key="2">
    <source>
        <dbReference type="ARBA" id="ARBA00022777"/>
    </source>
</evidence>
<dbReference type="GO" id="GO:0046983">
    <property type="term" value="F:protein dimerization activity"/>
    <property type="evidence" value="ECO:0007669"/>
    <property type="project" value="InterPro"/>
</dbReference>